<sequence length="1150" mass="125620">AAAAATSSSSKRPLSPSSSSPSRSSPSSSSPTLKRHKAELPSSSSPPPKAETEEDRRKGSPDPDGKGGDDADGAAGKISVSGFANKDQAAVGSAHEVRPLEFVRKRVEKDSEKAPWAKLLSQCSENPHLFVTGPQFTVGQNRNSNLCLKDQGVSKTLCKLRHVERGGVSVALLEIVGKNGIVRVNSKPIDRSSSIILTGGDEVVFSSSGRHAYIFQQLSNEKVTKMASPSSLGILESPVPNLKGIHVEPRSGDPSDVDGASILHSMSNPLKDTSGEDKLEDLNSDHDKNLASRKDISEPNGNSVLPPDMDSTISSAEIGGDDTTKHNLDGGIGKIRGTNYEIRPILSVIGGGSSAREFDLSGSILKVFGDHRDILSYLDSPQALPTTRCQVFKDGLKQGILSASDIHVSFEKFPYYLSESTKNILLSCAYIQLKCKELIKLTTDISSLNQRILLSGPSGSEIYQETLVKALAKHFGSKLLIVDSLQLPTFLTEHVPFKIGDRVKYVGSIPPSGFPLQPPQRGPSYGYRGKVVLAFEENGSSKVGVRFDKQIPDGNDLGGLCEEDHGFFCTADLLRPDSSVGEEFERLAVSELLEVVLEESKNGPLIILLKDIEKSMTGSSDSYVTLKSKLELLPPGVLIVGSHTQMDSRKEKSHPGGLLFTKFTSSQALLDFAFPDNFGRLHERSKEMPKAMKQLTKLFPNKISIQLPQDEVQLLDWKQQLDRDVETLKAKSNICNIRSFLNRIGMDCNDLEDIAVKDQILTNENVDKIVGFAVSHHVKHNKIDAPAKNAKLVLSSESLKHGLTMLQSMQSDTKSSKKSLKDVVTENEFEKRLLADVIPPSDIGVTFDDIGALENVKDTLKELVMLPLQRPELFCKGQLTKPCKGILLFGPPGTGKTMLAKAVATEAGANFINISMSSISSKWFGEGEKYVKAVFSLASKIAPSVIFVDEVDSMLGRRENPGEHEAMRKMKNEFMVNWDGLRTKDKERVLVLAATNRPFDLDEAVIRRLPRRLMVNLPDASNREKIMRVILAKEDLASDVDLEAVANITDGYSGSDLKNLCVTAAHRPIREILEKEKKERSLALAEGSPLPGLHGTEDIRPLNMEDLKYAQEQVCASVSSDSANMNELLQWNDLYGEGGSRKKKALSYFM</sequence>
<dbReference type="InterPro" id="IPR056653">
    <property type="entry name" value="DUF7751"/>
</dbReference>
<dbReference type="PANTHER" id="PTHR45644">
    <property type="entry name" value="AAA ATPASE, PUTATIVE (AFU_ORTHOLOGUE AFUA_2G12920)-RELATED-RELATED"/>
    <property type="match status" value="1"/>
</dbReference>
<dbReference type="Pfam" id="PF00004">
    <property type="entry name" value="AAA"/>
    <property type="match status" value="1"/>
</dbReference>
<feature type="region of interest" description="Disordered" evidence="6">
    <location>
        <begin position="1"/>
        <end position="77"/>
    </location>
</feature>
<dbReference type="SUPFAM" id="SSF52540">
    <property type="entry name" value="P-loop containing nucleoside triphosphate hydrolases"/>
    <property type="match status" value="1"/>
</dbReference>
<protein>
    <submittedName>
        <fullName evidence="8">ATPase family AAA domain-containing protein 1</fullName>
    </submittedName>
</protein>
<dbReference type="GO" id="GO:0016887">
    <property type="term" value="F:ATP hydrolysis activity"/>
    <property type="evidence" value="ECO:0007669"/>
    <property type="project" value="InterPro"/>
</dbReference>
<dbReference type="PROSITE" id="PS00674">
    <property type="entry name" value="AAA"/>
    <property type="match status" value="1"/>
</dbReference>
<keyword evidence="5" id="KW-0496">Mitochondrion</keyword>
<comment type="subcellular location">
    <subcellularLocation>
        <location evidence="1">Mitochondrion outer membrane</location>
        <topology evidence="1">Single-pass membrane protein</topology>
    </subcellularLocation>
</comment>
<dbReference type="InterPro" id="IPR051701">
    <property type="entry name" value="Mito_OM_Translocase_MSP1"/>
</dbReference>
<dbReference type="InterPro" id="IPR003959">
    <property type="entry name" value="ATPase_AAA_core"/>
</dbReference>
<dbReference type="InterPro" id="IPR027417">
    <property type="entry name" value="P-loop_NTPase"/>
</dbReference>
<dbReference type="STRING" id="4615.A0A199UDC3"/>
<keyword evidence="2" id="KW-0547">Nucleotide-binding</keyword>
<dbReference type="SMART" id="SM00382">
    <property type="entry name" value="AAA"/>
    <property type="match status" value="1"/>
</dbReference>
<feature type="compositionally biased region" description="Basic and acidic residues" evidence="6">
    <location>
        <begin position="273"/>
        <end position="297"/>
    </location>
</feature>
<dbReference type="Proteomes" id="UP000092600">
    <property type="component" value="Unassembled WGS sequence"/>
</dbReference>
<keyword evidence="3" id="KW-0472">Membrane</keyword>
<evidence type="ECO:0000313" key="9">
    <source>
        <dbReference type="Proteomes" id="UP000092600"/>
    </source>
</evidence>
<dbReference type="Gene3D" id="3.40.50.300">
    <property type="entry name" value="P-loop containing nucleotide triphosphate hydrolases"/>
    <property type="match status" value="1"/>
</dbReference>
<feature type="compositionally biased region" description="Low complexity" evidence="6">
    <location>
        <begin position="1"/>
        <end position="32"/>
    </location>
</feature>
<dbReference type="InterPro" id="IPR041569">
    <property type="entry name" value="AAA_lid_3"/>
</dbReference>
<dbReference type="GO" id="GO:0005741">
    <property type="term" value="C:mitochondrial outer membrane"/>
    <property type="evidence" value="ECO:0007669"/>
    <property type="project" value="UniProtKB-SubCell"/>
</dbReference>
<dbReference type="Pfam" id="PF17862">
    <property type="entry name" value="AAA_lid_3"/>
    <property type="match status" value="1"/>
</dbReference>
<dbReference type="Pfam" id="PF24933">
    <property type="entry name" value="DUF7751"/>
    <property type="match status" value="1"/>
</dbReference>
<keyword evidence="4" id="KW-0067">ATP-binding</keyword>
<dbReference type="Gene3D" id="1.10.8.60">
    <property type="match status" value="1"/>
</dbReference>
<accession>A0A199UDC3</accession>
<gene>
    <name evidence="8" type="ORF">ACMD2_01168</name>
</gene>
<organism evidence="8 9">
    <name type="scientific">Ananas comosus</name>
    <name type="common">Pineapple</name>
    <name type="synonym">Ananas ananas</name>
    <dbReference type="NCBI Taxonomy" id="4615"/>
    <lineage>
        <taxon>Eukaryota</taxon>
        <taxon>Viridiplantae</taxon>
        <taxon>Streptophyta</taxon>
        <taxon>Embryophyta</taxon>
        <taxon>Tracheophyta</taxon>
        <taxon>Spermatophyta</taxon>
        <taxon>Magnoliopsida</taxon>
        <taxon>Liliopsida</taxon>
        <taxon>Poales</taxon>
        <taxon>Bromeliaceae</taxon>
        <taxon>Bromelioideae</taxon>
        <taxon>Ananas</taxon>
    </lineage>
</organism>
<feature type="region of interest" description="Disordered" evidence="6">
    <location>
        <begin position="244"/>
        <end position="310"/>
    </location>
</feature>
<dbReference type="InterPro" id="IPR003960">
    <property type="entry name" value="ATPase_AAA_CS"/>
</dbReference>
<dbReference type="Gene3D" id="2.60.200.20">
    <property type="match status" value="1"/>
</dbReference>
<dbReference type="SUPFAM" id="SSF49879">
    <property type="entry name" value="SMAD/FHA domain"/>
    <property type="match status" value="1"/>
</dbReference>
<evidence type="ECO:0000256" key="5">
    <source>
        <dbReference type="ARBA" id="ARBA00023128"/>
    </source>
</evidence>
<dbReference type="GO" id="GO:0005524">
    <property type="term" value="F:ATP binding"/>
    <property type="evidence" value="ECO:0007669"/>
    <property type="project" value="UniProtKB-KW"/>
</dbReference>
<dbReference type="PANTHER" id="PTHR45644:SF73">
    <property type="entry name" value="AAA-TYPE ATPASE FAMILY PROTEIN"/>
    <property type="match status" value="1"/>
</dbReference>
<proteinExistence type="predicted"/>
<dbReference type="AlphaFoldDB" id="A0A199UDC3"/>
<dbReference type="InterPro" id="IPR003593">
    <property type="entry name" value="AAA+_ATPase"/>
</dbReference>
<feature type="non-terminal residue" evidence="8">
    <location>
        <position position="1"/>
    </location>
</feature>
<name>A0A199UDC3_ANACO</name>
<comment type="caution">
    <text evidence="8">The sequence shown here is derived from an EMBL/GenBank/DDBJ whole genome shotgun (WGS) entry which is preliminary data.</text>
</comment>
<dbReference type="InterPro" id="IPR008984">
    <property type="entry name" value="SMAD_FHA_dom_sf"/>
</dbReference>
<feature type="compositionally biased region" description="Basic and acidic residues" evidence="6">
    <location>
        <begin position="50"/>
        <end position="69"/>
    </location>
</feature>
<evidence type="ECO:0000256" key="1">
    <source>
        <dbReference type="ARBA" id="ARBA00004572"/>
    </source>
</evidence>
<dbReference type="FunFam" id="3.40.50.300:FF:000416">
    <property type="entry name" value="p-loop nucleoside triphosphate hydrolase superfamily protein"/>
    <property type="match status" value="1"/>
</dbReference>
<feature type="domain" description="AAA+ ATPase" evidence="7">
    <location>
        <begin position="882"/>
        <end position="1019"/>
    </location>
</feature>
<reference evidence="8 9" key="1">
    <citation type="journal article" date="2016" name="DNA Res.">
        <title>The draft genome of MD-2 pineapple using hybrid error correction of long reads.</title>
        <authorList>
            <person name="Redwan R.M."/>
            <person name="Saidin A."/>
            <person name="Kumar S.V."/>
        </authorList>
    </citation>
    <scope>NUCLEOTIDE SEQUENCE [LARGE SCALE GENOMIC DNA]</scope>
    <source>
        <strain evidence="9">cv. MD2</strain>
        <tissue evidence="8">Leaf</tissue>
    </source>
</reference>
<evidence type="ECO:0000256" key="6">
    <source>
        <dbReference type="SAM" id="MobiDB-lite"/>
    </source>
</evidence>
<evidence type="ECO:0000313" key="8">
    <source>
        <dbReference type="EMBL" id="OAY62555.1"/>
    </source>
</evidence>
<evidence type="ECO:0000256" key="3">
    <source>
        <dbReference type="ARBA" id="ARBA00022787"/>
    </source>
</evidence>
<dbReference type="EMBL" id="LSRQ01008448">
    <property type="protein sequence ID" value="OAY62555.1"/>
    <property type="molecule type" value="Genomic_DNA"/>
</dbReference>
<evidence type="ECO:0000256" key="4">
    <source>
        <dbReference type="ARBA" id="ARBA00022840"/>
    </source>
</evidence>
<evidence type="ECO:0000259" key="7">
    <source>
        <dbReference type="SMART" id="SM00382"/>
    </source>
</evidence>
<evidence type="ECO:0000256" key="2">
    <source>
        <dbReference type="ARBA" id="ARBA00022741"/>
    </source>
</evidence>
<keyword evidence="3" id="KW-1000">Mitochondrion outer membrane</keyword>